<dbReference type="AlphaFoldDB" id="A0AAE1LMP5"/>
<proteinExistence type="predicted"/>
<name>A0AAE1LMP5_9NEOP</name>
<comment type="caution">
    <text evidence="1">The sequence shown here is derived from an EMBL/GenBank/DDBJ whole genome shotgun (WGS) entry which is preliminary data.</text>
</comment>
<dbReference type="PANTHER" id="PTHR10773">
    <property type="entry name" value="DNA-DIRECTED RNA POLYMERASES I, II, AND III SUBUNIT RPABC2"/>
    <property type="match status" value="1"/>
</dbReference>
<dbReference type="EMBL" id="JAHWGI010001169">
    <property type="protein sequence ID" value="KAK3924244.1"/>
    <property type="molecule type" value="Genomic_DNA"/>
</dbReference>
<evidence type="ECO:0000313" key="2">
    <source>
        <dbReference type="Proteomes" id="UP001219518"/>
    </source>
</evidence>
<reference evidence="1" key="1">
    <citation type="submission" date="2021-07" db="EMBL/GenBank/DDBJ databases">
        <authorList>
            <person name="Catto M.A."/>
            <person name="Jacobson A."/>
            <person name="Kennedy G."/>
            <person name="Labadie P."/>
            <person name="Hunt B.G."/>
            <person name="Srinivasan R."/>
        </authorList>
    </citation>
    <scope>NUCLEOTIDE SEQUENCE</scope>
    <source>
        <strain evidence="1">PL_HMW_Pooled</strain>
        <tissue evidence="1">Head</tissue>
    </source>
</reference>
<protein>
    <submittedName>
        <fullName evidence="1">Histidine--tRNA ligase 1</fullName>
    </submittedName>
</protein>
<accession>A0AAE1LMP5</accession>
<sequence length="329" mass="37960">MSLKCENSIEQLEEIKAERDAHHAKSQQAYDSKKLDKKKMNEQNIVASFDLQQVLYCPHLTCGKVFYKRQLSVYNLTVYDCFNKTGINHMWSEIDAGREVDVVVRLMFGSEFGSLVSAVASHQSLETIDHKFLVPGHTHMECDRIHAQIEKRKKVTSNELHHPTNFYDFVKTVEYMKKPLRVVEMKNHFLDFASLLKVKSKGPLVMRSKNQDGALFSFSPVQWFRYQKCNPTTILYKHCHDEDAPFMELNLRRKGKLGTDSFNPPQCDRTPRPISMEKKKDLLDLLPQVNHTYHNFYKGIISCADEIDVDPDCVPSEDVADEIDASLAN</sequence>
<reference evidence="1" key="2">
    <citation type="journal article" date="2023" name="BMC Genomics">
        <title>Pest status, molecular evolution, and epigenetic factors derived from the genome assembly of Frankliniella fusca, a thysanopteran phytovirus vector.</title>
        <authorList>
            <person name="Catto M.A."/>
            <person name="Labadie P.E."/>
            <person name="Jacobson A.L."/>
            <person name="Kennedy G.G."/>
            <person name="Srinivasan R."/>
            <person name="Hunt B.G."/>
        </authorList>
    </citation>
    <scope>NUCLEOTIDE SEQUENCE</scope>
    <source>
        <strain evidence="1">PL_HMW_Pooled</strain>
    </source>
</reference>
<organism evidence="1 2">
    <name type="scientific">Frankliniella fusca</name>
    <dbReference type="NCBI Taxonomy" id="407009"/>
    <lineage>
        <taxon>Eukaryota</taxon>
        <taxon>Metazoa</taxon>
        <taxon>Ecdysozoa</taxon>
        <taxon>Arthropoda</taxon>
        <taxon>Hexapoda</taxon>
        <taxon>Insecta</taxon>
        <taxon>Pterygota</taxon>
        <taxon>Neoptera</taxon>
        <taxon>Paraneoptera</taxon>
        <taxon>Thysanoptera</taxon>
        <taxon>Terebrantia</taxon>
        <taxon>Thripoidea</taxon>
        <taxon>Thripidae</taxon>
        <taxon>Frankliniella</taxon>
    </lineage>
</organism>
<evidence type="ECO:0000313" key="1">
    <source>
        <dbReference type="EMBL" id="KAK3924244.1"/>
    </source>
</evidence>
<dbReference type="GO" id="GO:0016874">
    <property type="term" value="F:ligase activity"/>
    <property type="evidence" value="ECO:0007669"/>
    <property type="project" value="UniProtKB-KW"/>
</dbReference>
<dbReference type="PANTHER" id="PTHR10773:SF19">
    <property type="match status" value="1"/>
</dbReference>
<gene>
    <name evidence="1" type="ORF">KUF71_002515</name>
</gene>
<keyword evidence="1" id="KW-0436">Ligase</keyword>
<keyword evidence="2" id="KW-1185">Reference proteome</keyword>
<dbReference type="Proteomes" id="UP001219518">
    <property type="component" value="Unassembled WGS sequence"/>
</dbReference>